<proteinExistence type="predicted"/>
<dbReference type="Gene3D" id="3.30.2010.10">
    <property type="entry name" value="Metalloproteases ('zincins'), catalytic domain"/>
    <property type="match status" value="1"/>
</dbReference>
<feature type="transmembrane region" description="Helical" evidence="1">
    <location>
        <begin position="253"/>
        <end position="272"/>
    </location>
</feature>
<dbReference type="CDD" id="cd07341">
    <property type="entry name" value="M56_BlaR1_MecR1_like"/>
    <property type="match status" value="1"/>
</dbReference>
<dbReference type="Gene3D" id="1.10.3950.10">
    <property type="entry name" value="putative ecf-type sigma factor negative effector from bacillus cereus"/>
    <property type="match status" value="1"/>
</dbReference>
<evidence type="ECO:0000313" key="4">
    <source>
        <dbReference type="Proteomes" id="UP000221020"/>
    </source>
</evidence>
<name>A0AA91ZT29_9BACI</name>
<dbReference type="AlphaFoldDB" id="A0AA91ZT29"/>
<feature type="transmembrane region" description="Helical" evidence="1">
    <location>
        <begin position="14"/>
        <end position="35"/>
    </location>
</feature>
<gene>
    <name evidence="3" type="ORF">CON65_12450</name>
</gene>
<protein>
    <submittedName>
        <fullName evidence="3">Transcriptional regulator</fullName>
    </submittedName>
</protein>
<comment type="caution">
    <text evidence="3">The sequence shown here is derived from an EMBL/GenBank/DDBJ whole genome shotgun (WGS) entry which is preliminary data.</text>
</comment>
<organism evidence="3 4">
    <name type="scientific">Bacillus pseudomycoides</name>
    <dbReference type="NCBI Taxonomy" id="64104"/>
    <lineage>
        <taxon>Bacteria</taxon>
        <taxon>Bacillati</taxon>
        <taxon>Bacillota</taxon>
        <taxon>Bacilli</taxon>
        <taxon>Bacillales</taxon>
        <taxon>Bacillaceae</taxon>
        <taxon>Bacillus</taxon>
        <taxon>Bacillus cereus group</taxon>
    </lineage>
</organism>
<dbReference type="InterPro" id="IPR052173">
    <property type="entry name" value="Beta-lactam_resp_regulator"/>
</dbReference>
<feature type="domain" description="Peptidase M56" evidence="2">
    <location>
        <begin position="18"/>
        <end position="336"/>
    </location>
</feature>
<reference evidence="3 4" key="1">
    <citation type="submission" date="2017-09" db="EMBL/GenBank/DDBJ databases">
        <title>Large-scale bioinformatics analysis of Bacillus genomes uncovers conserved roles of natural products in bacterial physiology.</title>
        <authorList>
            <consortium name="Agbiome Team Llc"/>
            <person name="Bleich R.M."/>
            <person name="Grubbs K.J."/>
            <person name="Santa Maria K.C."/>
            <person name="Allen S.E."/>
            <person name="Farag S."/>
            <person name="Shank E.A."/>
            <person name="Bowers A."/>
        </authorList>
    </citation>
    <scope>NUCLEOTIDE SEQUENCE [LARGE SCALE GENOMIC DNA]</scope>
    <source>
        <strain evidence="3 4">AFS092012</strain>
    </source>
</reference>
<feature type="transmembrane region" description="Helical" evidence="1">
    <location>
        <begin position="142"/>
        <end position="161"/>
    </location>
</feature>
<sequence length="655" mass="76399">MKIDMVVNIYLPRLFDWLIETSLMASVLVGIILCVKVVLRNKLTPRWQYMLWMILIVRLILPWSPDSSYSIYSLLSYSSGVSEIFQKTPPPAASQEAVQGNKNIANTTVSTKEDHSVHAAKESEQTYENKKEKDTTFSVYKIAMYIWLLGASILAIVTFIMNGRLHNYIKKQPNITDEKIVRIFENCRKSMAIKQQIPLRLAGKIPSPTVFGFFRPRVLLSGKHMKVLNEKQLQYIFYHELAHIKRRDVTANWLMYGLLILNWFNPILWYAYSCMREDQELACDAFALTFIDSEEQIAYGHTIITLLERYSSYYQAPSLANLSRNKRTLKRRILMIKKFKKKSYRLSALGVIAIVAVASVSLLNARTTEGEERKKGQAIEKKEQSKEAFENAIETILGTPENASREWGMSIRSYKRDTDFLYLAEKCLTKEEFEQYVQWFKETRDIQKKAMVKKNVQENYDGDTKEFKRERLSQADNEKLTVIEKKSKPFEDRVAESLTYTVDEAQNHVKFPIKKPTYTVDGYELKKEWADSYFGRDIELVVKSEYRKGKYGYTIYQSRVYTENKDPLHQILPWKDNMKNYELEGNQMLFVTPPSDSRSKLKGMKMFVSESGKNRAYQIVIVNGIFTRDEAEYKETIDDDLNKKEMEKILLSMSK</sequence>
<dbReference type="RefSeq" id="WP_097899655.1">
    <property type="nucleotide sequence ID" value="NZ_NVOR01000037.1"/>
</dbReference>
<evidence type="ECO:0000313" key="3">
    <source>
        <dbReference type="EMBL" id="PED82330.1"/>
    </source>
</evidence>
<keyword evidence="1" id="KW-0472">Membrane</keyword>
<dbReference type="Proteomes" id="UP000221020">
    <property type="component" value="Unassembled WGS sequence"/>
</dbReference>
<dbReference type="Pfam" id="PF05569">
    <property type="entry name" value="Peptidase_M56"/>
    <property type="match status" value="1"/>
</dbReference>
<accession>A0AA91ZT29</accession>
<dbReference type="InterPro" id="IPR038267">
    <property type="entry name" value="ECF_sigma_eff"/>
</dbReference>
<evidence type="ECO:0000259" key="2">
    <source>
        <dbReference type="Pfam" id="PF05569"/>
    </source>
</evidence>
<evidence type="ECO:0000256" key="1">
    <source>
        <dbReference type="SAM" id="Phobius"/>
    </source>
</evidence>
<dbReference type="PANTHER" id="PTHR34978">
    <property type="entry name" value="POSSIBLE SENSOR-TRANSDUCER PROTEIN BLAR"/>
    <property type="match status" value="1"/>
</dbReference>
<keyword evidence="1" id="KW-0812">Transmembrane</keyword>
<feature type="transmembrane region" description="Helical" evidence="1">
    <location>
        <begin position="344"/>
        <end position="365"/>
    </location>
</feature>
<dbReference type="PANTHER" id="PTHR34978:SF3">
    <property type="entry name" value="SLR0241 PROTEIN"/>
    <property type="match status" value="1"/>
</dbReference>
<dbReference type="EMBL" id="NVOR01000037">
    <property type="protein sequence ID" value="PED82330.1"/>
    <property type="molecule type" value="Genomic_DNA"/>
</dbReference>
<keyword evidence="1" id="KW-1133">Transmembrane helix</keyword>
<dbReference type="InterPro" id="IPR008756">
    <property type="entry name" value="Peptidase_M56"/>
</dbReference>